<dbReference type="InterPro" id="IPR036390">
    <property type="entry name" value="WH_DNA-bd_sf"/>
</dbReference>
<organism evidence="2 3">
    <name type="scientific">Hylemonella gracilis ATCC 19624</name>
    <dbReference type="NCBI Taxonomy" id="887062"/>
    <lineage>
        <taxon>Bacteria</taxon>
        <taxon>Pseudomonadati</taxon>
        <taxon>Pseudomonadota</taxon>
        <taxon>Betaproteobacteria</taxon>
        <taxon>Burkholderiales</taxon>
        <taxon>Comamonadaceae</taxon>
        <taxon>Hylemonella</taxon>
    </lineage>
</organism>
<reference evidence="2 3" key="1">
    <citation type="journal article" date="2011" name="EMBO J.">
        <title>Structural diversity of bacterial flagellar motors.</title>
        <authorList>
            <person name="Chen S."/>
            <person name="Beeby M."/>
            <person name="Murphy G.E."/>
            <person name="Leadbetter J.R."/>
            <person name="Hendrixson D.R."/>
            <person name="Briegel A."/>
            <person name="Li Z."/>
            <person name="Shi J."/>
            <person name="Tocheva E.I."/>
            <person name="Muller A."/>
            <person name="Dobro M.J."/>
            <person name="Jensen G.J."/>
        </authorList>
    </citation>
    <scope>NUCLEOTIDE SEQUENCE [LARGE SCALE GENOMIC DNA]</scope>
    <source>
        <strain evidence="2 3">ATCC 19624</strain>
    </source>
</reference>
<keyword evidence="3" id="KW-1185">Reference proteome</keyword>
<evidence type="ECO:0000313" key="3">
    <source>
        <dbReference type="Proteomes" id="UP000016368"/>
    </source>
</evidence>
<dbReference type="PRINTS" id="PR00598">
    <property type="entry name" value="HTHMARR"/>
</dbReference>
<dbReference type="GO" id="GO:0006950">
    <property type="term" value="P:response to stress"/>
    <property type="evidence" value="ECO:0007669"/>
    <property type="project" value="TreeGrafter"/>
</dbReference>
<dbReference type="PANTHER" id="PTHR33164">
    <property type="entry name" value="TRANSCRIPTIONAL REGULATOR, MARR FAMILY"/>
    <property type="match status" value="1"/>
</dbReference>
<dbReference type="Proteomes" id="UP000016368">
    <property type="component" value="Unassembled WGS sequence"/>
</dbReference>
<dbReference type="SMART" id="SM00347">
    <property type="entry name" value="HTH_MARR"/>
    <property type="match status" value="1"/>
</dbReference>
<gene>
    <name evidence="2" type="ORF">HGR_16505</name>
</gene>
<dbReference type="GO" id="GO:0003700">
    <property type="term" value="F:DNA-binding transcription factor activity"/>
    <property type="evidence" value="ECO:0007669"/>
    <property type="project" value="InterPro"/>
</dbReference>
<sequence length="171" mass="19516">MDCMTQRINTTDEQDRDMMNAENTVSATELRLYDEPGHLIRRAQQIAVARFHEVHGRHVTPVQYAILRTLQETPGIDQVTLADKVALDTSTTADIAARLETKGWISREVLPRRQRSLVLTPEGESVLAELLTGTTAHWDSLMSALSKDEQHEFIRLLRKFVDLHDQRDSLE</sequence>
<dbReference type="STRING" id="887062.HGR_16505"/>
<evidence type="ECO:0000313" key="2">
    <source>
        <dbReference type="EMBL" id="EGI75381.1"/>
    </source>
</evidence>
<dbReference type="InterPro" id="IPR039422">
    <property type="entry name" value="MarR/SlyA-like"/>
</dbReference>
<dbReference type="AlphaFoldDB" id="F3KXV6"/>
<dbReference type="Pfam" id="PF01047">
    <property type="entry name" value="MarR"/>
    <property type="match status" value="1"/>
</dbReference>
<dbReference type="Gene3D" id="1.10.10.10">
    <property type="entry name" value="Winged helix-like DNA-binding domain superfamily/Winged helix DNA-binding domain"/>
    <property type="match status" value="1"/>
</dbReference>
<dbReference type="EMBL" id="AEGR01000109">
    <property type="protein sequence ID" value="EGI75381.1"/>
    <property type="molecule type" value="Genomic_DNA"/>
</dbReference>
<dbReference type="SUPFAM" id="SSF46785">
    <property type="entry name" value="Winged helix' DNA-binding domain"/>
    <property type="match status" value="1"/>
</dbReference>
<feature type="domain" description="HTH marR-type" evidence="1">
    <location>
        <begin position="33"/>
        <end position="162"/>
    </location>
</feature>
<protein>
    <submittedName>
        <fullName evidence="2">MarR family transcriptional regulator</fullName>
    </submittedName>
</protein>
<name>F3KXV6_9BURK</name>
<dbReference type="InterPro" id="IPR000835">
    <property type="entry name" value="HTH_MarR-typ"/>
</dbReference>
<evidence type="ECO:0000259" key="1">
    <source>
        <dbReference type="PROSITE" id="PS50995"/>
    </source>
</evidence>
<comment type="caution">
    <text evidence="2">The sequence shown here is derived from an EMBL/GenBank/DDBJ whole genome shotgun (WGS) entry which is preliminary data.</text>
</comment>
<dbReference type="InterPro" id="IPR036388">
    <property type="entry name" value="WH-like_DNA-bd_sf"/>
</dbReference>
<proteinExistence type="predicted"/>
<accession>F3KXV6</accession>
<dbReference type="eggNOG" id="COG1846">
    <property type="taxonomic scope" value="Bacteria"/>
</dbReference>
<dbReference type="PROSITE" id="PS50995">
    <property type="entry name" value="HTH_MARR_2"/>
    <property type="match status" value="1"/>
</dbReference>
<dbReference type="PANTHER" id="PTHR33164:SF95">
    <property type="entry name" value="TRANSCRIPTIONAL REGULATOR"/>
    <property type="match status" value="1"/>
</dbReference>